<name>A0A370BER6_ASPNG</name>
<accession>A0A370BER6</accession>
<evidence type="ECO:0000313" key="1">
    <source>
        <dbReference type="EMBL" id="RDH13956.1"/>
    </source>
</evidence>
<dbReference type="AlphaFoldDB" id="A0A370BER6"/>
<sequence>MDTAITAGLQVGVQALETLNNLLDEKEIAKTWYGENNYKDFTGKRFFPINTLNKFGHRGIRKVFRIKKDTWHKVIQNCLTDCYNWYHQIKENYEGECCWLLLYRSLPEETKRDCLERSERSLSSIGIVSSLPAARVELWGLVVLAIANGAKVCSKVASTGGFYARLDAQNFVLTIWETNTGSATAHIEPREHPIESQPLTSPEWNNLLWYGYSFGGHHHIFGWPFISQETSEPPDDLVSNLRNQELSRLVIEY</sequence>
<organism evidence="1 2">
    <name type="scientific">Aspergillus niger ATCC 13496</name>
    <dbReference type="NCBI Taxonomy" id="1353008"/>
    <lineage>
        <taxon>Eukaryota</taxon>
        <taxon>Fungi</taxon>
        <taxon>Dikarya</taxon>
        <taxon>Ascomycota</taxon>
        <taxon>Pezizomycotina</taxon>
        <taxon>Eurotiomycetes</taxon>
        <taxon>Eurotiomycetidae</taxon>
        <taxon>Eurotiales</taxon>
        <taxon>Aspergillaceae</taxon>
        <taxon>Aspergillus</taxon>
        <taxon>Aspergillus subgen. Circumdati</taxon>
    </lineage>
</organism>
<gene>
    <name evidence="1" type="ORF">M747DRAFT_270953</name>
</gene>
<proteinExistence type="predicted"/>
<dbReference type="EMBL" id="KZ851997">
    <property type="protein sequence ID" value="RDH13956.1"/>
    <property type="molecule type" value="Genomic_DNA"/>
</dbReference>
<dbReference type="VEuPathDB" id="FungiDB:M747DRAFT_270953"/>
<evidence type="ECO:0000313" key="2">
    <source>
        <dbReference type="Proteomes" id="UP000253845"/>
    </source>
</evidence>
<feature type="non-terminal residue" evidence="1">
    <location>
        <position position="253"/>
    </location>
</feature>
<protein>
    <submittedName>
        <fullName evidence="1">Uncharacterized protein</fullName>
    </submittedName>
</protein>
<dbReference type="Proteomes" id="UP000253845">
    <property type="component" value="Unassembled WGS sequence"/>
</dbReference>
<reference evidence="1 2" key="1">
    <citation type="submission" date="2018-07" db="EMBL/GenBank/DDBJ databases">
        <title>Section-level genome sequencing of Aspergillus section Nigri to investigate inter- and intra-species variation.</title>
        <authorList>
            <consortium name="DOE Joint Genome Institute"/>
            <person name="Vesth T.C."/>
            <person name="Nybo J.L."/>
            <person name="Theobald S."/>
            <person name="Frisvad J.C."/>
            <person name="Larsen T.O."/>
            <person name="Nielsen K.F."/>
            <person name="Hoof J.B."/>
            <person name="Brandl J."/>
            <person name="Salamov A."/>
            <person name="Riley R."/>
            <person name="Gladden J.M."/>
            <person name="Phatale P."/>
            <person name="Nielsen M.T."/>
            <person name="Lyhne E.K."/>
            <person name="Kogle M.E."/>
            <person name="Strasser K."/>
            <person name="McDonnell E."/>
            <person name="Barry K."/>
            <person name="Clum A."/>
            <person name="Chen C."/>
            <person name="Nolan M."/>
            <person name="Sandor L."/>
            <person name="Kuo A."/>
            <person name="Lipzen A."/>
            <person name="Hainaut M."/>
            <person name="Drula E."/>
            <person name="Tsang A."/>
            <person name="Magnuson J.K."/>
            <person name="Henrissat B."/>
            <person name="Wiebenga A."/>
            <person name="Simmons B.A."/>
            <person name="Makela M.R."/>
            <person name="De vries R.P."/>
            <person name="Grigoriev I.V."/>
            <person name="Mortensen U.H."/>
            <person name="Baker S.E."/>
            <person name="Andersen M.R."/>
        </authorList>
    </citation>
    <scope>NUCLEOTIDE SEQUENCE [LARGE SCALE GENOMIC DNA]</scope>
    <source>
        <strain evidence="1 2">ATCC 13496</strain>
    </source>
</reference>